<dbReference type="STRING" id="1577792.QX51_12610"/>
<dbReference type="RefSeq" id="WP_039680274.1">
    <property type="nucleotide sequence ID" value="NZ_JAWGXO010000001.1"/>
</dbReference>
<evidence type="ECO:0000313" key="2">
    <source>
        <dbReference type="Proteomes" id="UP000031189"/>
    </source>
</evidence>
<name>A0A0B3VUX5_9FIRM</name>
<dbReference type="Proteomes" id="UP000031189">
    <property type="component" value="Unassembled WGS sequence"/>
</dbReference>
<dbReference type="EMBL" id="JWHR01000110">
    <property type="protein sequence ID" value="KHS56623.1"/>
    <property type="molecule type" value="Genomic_DNA"/>
</dbReference>
<dbReference type="OrthoDB" id="9809023at2"/>
<dbReference type="InterPro" id="IPR036746">
    <property type="entry name" value="TT1725-like_sf"/>
</dbReference>
<proteinExistence type="predicted"/>
<dbReference type="AlphaFoldDB" id="A0A0B3VUX5"/>
<sequence>MKILVIKVDLRAPYAHSLKEKRMIVKSIIGKLQNKFNISIREVENQDLHQRISIGMVKLDLNNKDSDQSKEKIINFIEENCEAEIIDIESEIINY</sequence>
<dbReference type="PANTHER" id="PTHR36441">
    <property type="entry name" value="HYPOTHETICAL CYTOSOLIC PROTEIN"/>
    <property type="match status" value="1"/>
</dbReference>
<comment type="caution">
    <text evidence="1">The sequence shown here is derived from an EMBL/GenBank/DDBJ whole genome shotgun (WGS) entry which is preliminary data.</text>
</comment>
<gene>
    <name evidence="1" type="ORF">QX51_12610</name>
</gene>
<dbReference type="SUPFAM" id="SSF103007">
    <property type="entry name" value="Hypothetical protein TT1725"/>
    <property type="match status" value="1"/>
</dbReference>
<dbReference type="Pfam" id="PF04456">
    <property type="entry name" value="DUF503"/>
    <property type="match status" value="1"/>
</dbReference>
<protein>
    <recommendedName>
        <fullName evidence="3">DUF503 domain-containing protein</fullName>
    </recommendedName>
</protein>
<dbReference type="Gene3D" id="3.30.70.1120">
    <property type="entry name" value="TT1725-like"/>
    <property type="match status" value="1"/>
</dbReference>
<accession>A0A0B3VUX5</accession>
<keyword evidence="2" id="KW-1185">Reference proteome</keyword>
<dbReference type="PANTHER" id="PTHR36441:SF1">
    <property type="entry name" value="DUF503 DOMAIN-CONTAINING PROTEIN"/>
    <property type="match status" value="1"/>
</dbReference>
<evidence type="ECO:0008006" key="3">
    <source>
        <dbReference type="Google" id="ProtNLM"/>
    </source>
</evidence>
<reference evidence="1 2" key="1">
    <citation type="submission" date="2014-12" db="EMBL/GenBank/DDBJ databases">
        <title>Draft genome sequence of Terrisporobacter sp. 08-306576, isolated from the blood culture of a bacteremia patient.</title>
        <authorList>
            <person name="Lund L.C."/>
            <person name="Sydenham T.V."/>
            <person name="Hogh S.V."/>
            <person name="Skov M.N."/>
            <person name="Kemp M."/>
            <person name="Justesen U.S."/>
        </authorList>
    </citation>
    <scope>NUCLEOTIDE SEQUENCE [LARGE SCALE GENOMIC DNA]</scope>
    <source>
        <strain evidence="1 2">08-306576</strain>
    </source>
</reference>
<evidence type="ECO:0000313" key="1">
    <source>
        <dbReference type="EMBL" id="KHS56623.1"/>
    </source>
</evidence>
<organism evidence="1 2">
    <name type="scientific">Terrisporobacter othiniensis</name>
    <dbReference type="NCBI Taxonomy" id="1577792"/>
    <lineage>
        <taxon>Bacteria</taxon>
        <taxon>Bacillati</taxon>
        <taxon>Bacillota</taxon>
        <taxon>Clostridia</taxon>
        <taxon>Peptostreptococcales</taxon>
        <taxon>Peptostreptococcaceae</taxon>
        <taxon>Terrisporobacter</taxon>
    </lineage>
</organism>
<dbReference type="InterPro" id="IPR007546">
    <property type="entry name" value="DUF503"/>
</dbReference>